<keyword evidence="1" id="KW-0472">Membrane</keyword>
<organism evidence="2 3">
    <name type="scientific">Nibribacter ruber</name>
    <dbReference type="NCBI Taxonomy" id="2698458"/>
    <lineage>
        <taxon>Bacteria</taxon>
        <taxon>Pseudomonadati</taxon>
        <taxon>Bacteroidota</taxon>
        <taxon>Cytophagia</taxon>
        <taxon>Cytophagales</taxon>
        <taxon>Hymenobacteraceae</taxon>
        <taxon>Nibribacter</taxon>
    </lineage>
</organism>
<keyword evidence="1" id="KW-0812">Transmembrane</keyword>
<feature type="transmembrane region" description="Helical" evidence="1">
    <location>
        <begin position="187"/>
        <end position="205"/>
    </location>
</feature>
<proteinExistence type="predicted"/>
<dbReference type="KEGG" id="nib:GU926_08155"/>
<evidence type="ECO:0000256" key="1">
    <source>
        <dbReference type="SAM" id="Phobius"/>
    </source>
</evidence>
<reference evidence="2 3" key="1">
    <citation type="submission" date="2020-01" db="EMBL/GenBank/DDBJ databases">
        <authorList>
            <person name="Kim M."/>
        </authorList>
    </citation>
    <scope>NUCLEOTIDE SEQUENCE [LARGE SCALE GENOMIC DNA]</scope>
    <source>
        <strain evidence="2 3">BT10</strain>
    </source>
</reference>
<dbReference type="EMBL" id="CP047897">
    <property type="protein sequence ID" value="QHL87408.1"/>
    <property type="molecule type" value="Genomic_DNA"/>
</dbReference>
<evidence type="ECO:0000313" key="3">
    <source>
        <dbReference type="Proteomes" id="UP000464214"/>
    </source>
</evidence>
<name>A0A6P1NZJ1_9BACT</name>
<protein>
    <submittedName>
        <fullName evidence="2">Uncharacterized protein</fullName>
    </submittedName>
</protein>
<dbReference type="AlphaFoldDB" id="A0A6P1NZJ1"/>
<evidence type="ECO:0000313" key="2">
    <source>
        <dbReference type="EMBL" id="QHL87408.1"/>
    </source>
</evidence>
<dbReference type="RefSeq" id="WP_160690778.1">
    <property type="nucleotide sequence ID" value="NZ_CP047897.1"/>
</dbReference>
<keyword evidence="1" id="KW-1133">Transmembrane helix</keyword>
<dbReference type="Proteomes" id="UP000464214">
    <property type="component" value="Chromosome"/>
</dbReference>
<keyword evidence="3" id="KW-1185">Reference proteome</keyword>
<gene>
    <name evidence="2" type="ORF">GU926_08155</name>
</gene>
<accession>A0A6P1NZJ1</accession>
<sequence length="206" mass="22396">MRNYVIAAGSALLIALLVVCSGLFTSISERRQTEANLQSQYEPIVKKEDAKGVETASKPLQVNSAKAVGRQETKLGKAVRKVGTGTKTATVVAVETIGIVDASPPDPASKSILAFNDEWINASIDLQKEHPTLDYRVRNELEIFQVSRSNGIFKPTTLEVMVRNLNPHSTVTDLQSFSVEVPRRRTGVWLGLGFIAGAATTVYLLN</sequence>